<evidence type="ECO:0000256" key="1">
    <source>
        <dbReference type="SAM" id="Phobius"/>
    </source>
</evidence>
<protein>
    <recommendedName>
        <fullName evidence="5">LPXTG cell wall anchor domain-containing protein</fullName>
    </recommendedName>
</protein>
<comment type="caution">
    <text evidence="3">The sequence shown here is derived from an EMBL/GenBank/DDBJ whole genome shotgun (WGS) entry which is preliminary data.</text>
</comment>
<feature type="transmembrane region" description="Helical" evidence="1">
    <location>
        <begin position="37"/>
        <end position="59"/>
    </location>
</feature>
<evidence type="ECO:0000256" key="2">
    <source>
        <dbReference type="SAM" id="SignalP"/>
    </source>
</evidence>
<name>A0ABT3TKM2_9GAMM</name>
<feature type="signal peptide" evidence="2">
    <location>
        <begin position="1"/>
        <end position="21"/>
    </location>
</feature>
<feature type="chain" id="PRO_5045209536" description="LPXTG cell wall anchor domain-containing protein" evidence="2">
    <location>
        <begin position="22"/>
        <end position="65"/>
    </location>
</feature>
<evidence type="ECO:0008006" key="5">
    <source>
        <dbReference type="Google" id="ProtNLM"/>
    </source>
</evidence>
<evidence type="ECO:0000313" key="3">
    <source>
        <dbReference type="EMBL" id="MCX2982855.1"/>
    </source>
</evidence>
<dbReference type="EMBL" id="SHNN01000004">
    <property type="protein sequence ID" value="MCX2982855.1"/>
    <property type="molecule type" value="Genomic_DNA"/>
</dbReference>
<keyword evidence="1" id="KW-1133">Transmembrane helix</keyword>
<dbReference type="Proteomes" id="UP001143362">
    <property type="component" value="Unassembled WGS sequence"/>
</dbReference>
<accession>A0ABT3TKM2</accession>
<evidence type="ECO:0000313" key="4">
    <source>
        <dbReference type="Proteomes" id="UP001143362"/>
    </source>
</evidence>
<gene>
    <name evidence="3" type="ORF">EYC98_18485</name>
</gene>
<keyword evidence="1" id="KW-0472">Membrane</keyword>
<keyword evidence="2" id="KW-0732">Signal</keyword>
<organism evidence="3 4">
    <name type="scientific">Candidatus Litorirhabdus singularis</name>
    <dbReference type="NCBI Taxonomy" id="2518993"/>
    <lineage>
        <taxon>Bacteria</taxon>
        <taxon>Pseudomonadati</taxon>
        <taxon>Pseudomonadota</taxon>
        <taxon>Gammaproteobacteria</taxon>
        <taxon>Cellvibrionales</taxon>
        <taxon>Halieaceae</taxon>
        <taxon>Candidatus Litorirhabdus</taxon>
    </lineage>
</organism>
<sequence>MLSKRIITAMATLLFANSVLASQPLGTPLVLQLGTESTLATGGIMMIAAVSLAVGIRMVKQKQQR</sequence>
<proteinExistence type="predicted"/>
<keyword evidence="4" id="KW-1185">Reference proteome</keyword>
<keyword evidence="1" id="KW-0812">Transmembrane</keyword>
<reference evidence="3" key="1">
    <citation type="submission" date="2019-02" db="EMBL/GenBank/DDBJ databases">
        <authorList>
            <person name="Li S.-H."/>
        </authorList>
    </citation>
    <scope>NUCLEOTIDE SEQUENCE</scope>
    <source>
        <strain evidence="3">IMCC14734</strain>
    </source>
</reference>